<keyword evidence="1" id="KW-1133">Transmembrane helix</keyword>
<dbReference type="RefSeq" id="XP_016990402.1">
    <property type="nucleotide sequence ID" value="XM_017134913.1"/>
</dbReference>
<reference evidence="2" key="1">
    <citation type="submission" date="2025-08" db="UniProtKB">
        <authorList>
            <consortium name="RefSeq"/>
        </authorList>
    </citation>
    <scope>IDENTIFICATION</scope>
</reference>
<evidence type="ECO:0000313" key="2">
    <source>
        <dbReference type="RefSeq" id="XP_016990402.1"/>
    </source>
</evidence>
<proteinExistence type="predicted"/>
<keyword evidence="1" id="KW-0472">Membrane</keyword>
<evidence type="ECO:0000256" key="1">
    <source>
        <dbReference type="SAM" id="Phobius"/>
    </source>
</evidence>
<gene>
    <name evidence="2" type="primary">LOC108052514</name>
</gene>
<dbReference type="RefSeq" id="XP_016990402.2">
    <property type="nucleotide sequence ID" value="XM_017134913.2"/>
</dbReference>
<accession>A0A6P4FKN1</accession>
<sequence>MSEIDEVDGLSDGLEWNGQGNFILVIACLILIAWARPRPRSSIYNEVTSLPAERRMSNDIMDQISPIRRPHKREYFLKSRSFDRPKMIFSQSPFFESFYSDLQPEIAPGGSNYFGNDVQPLPTYEILEPESLF</sequence>
<feature type="transmembrane region" description="Helical" evidence="1">
    <location>
        <begin position="16"/>
        <end position="35"/>
    </location>
</feature>
<protein>
    <submittedName>
        <fullName evidence="2">Uncharacterized protein LOC108052514</fullName>
    </submittedName>
</protein>
<keyword evidence="1" id="KW-0812">Transmembrane</keyword>
<dbReference type="GeneID" id="108052514"/>
<dbReference type="OrthoDB" id="7834111at2759"/>
<organism evidence="2">
    <name type="scientific">Drosophila rhopaloa</name>
    <name type="common">Fruit fly</name>
    <dbReference type="NCBI Taxonomy" id="1041015"/>
    <lineage>
        <taxon>Eukaryota</taxon>
        <taxon>Metazoa</taxon>
        <taxon>Ecdysozoa</taxon>
        <taxon>Arthropoda</taxon>
        <taxon>Hexapoda</taxon>
        <taxon>Insecta</taxon>
        <taxon>Pterygota</taxon>
        <taxon>Neoptera</taxon>
        <taxon>Endopterygota</taxon>
        <taxon>Diptera</taxon>
        <taxon>Brachycera</taxon>
        <taxon>Muscomorpha</taxon>
        <taxon>Ephydroidea</taxon>
        <taxon>Drosophilidae</taxon>
        <taxon>Drosophila</taxon>
        <taxon>Sophophora</taxon>
    </lineage>
</organism>
<dbReference type="AlphaFoldDB" id="A0A6P4FKN1"/>
<name>A0A6P4FKN1_DRORH</name>